<keyword evidence="4" id="KW-1185">Reference proteome</keyword>
<dbReference type="InterPro" id="IPR037066">
    <property type="entry name" value="Plug_dom_sf"/>
</dbReference>
<protein>
    <submittedName>
        <fullName evidence="3">Outer membrane beta-barrel protein</fullName>
    </submittedName>
</protein>
<name>A0A6L3ZIU7_9FLAO</name>
<dbReference type="InterPro" id="IPR041700">
    <property type="entry name" value="OMP_b-brl_3"/>
</dbReference>
<comment type="caution">
    <text evidence="3">The sequence shown here is derived from an EMBL/GenBank/DDBJ whole genome shotgun (WGS) entry which is preliminary data.</text>
</comment>
<dbReference type="SUPFAM" id="SSF49452">
    <property type="entry name" value="Starch-binding domain-like"/>
    <property type="match status" value="1"/>
</dbReference>
<dbReference type="EMBL" id="WBVQ01000001">
    <property type="protein sequence ID" value="KAB2817468.1"/>
    <property type="molecule type" value="Genomic_DNA"/>
</dbReference>
<dbReference type="Proteomes" id="UP000484164">
    <property type="component" value="Unassembled WGS sequence"/>
</dbReference>
<evidence type="ECO:0000259" key="2">
    <source>
        <dbReference type="Pfam" id="PF14905"/>
    </source>
</evidence>
<proteinExistence type="predicted"/>
<dbReference type="Pfam" id="PF14905">
    <property type="entry name" value="OMP_b-brl_3"/>
    <property type="match status" value="1"/>
</dbReference>
<gene>
    <name evidence="3" type="ORF">F8C82_03465</name>
</gene>
<evidence type="ECO:0000256" key="1">
    <source>
        <dbReference type="SAM" id="SignalP"/>
    </source>
</evidence>
<evidence type="ECO:0000313" key="4">
    <source>
        <dbReference type="Proteomes" id="UP000484164"/>
    </source>
</evidence>
<organism evidence="3 4">
    <name type="scientific">Phaeocystidibacter marisrubri</name>
    <dbReference type="NCBI Taxonomy" id="1577780"/>
    <lineage>
        <taxon>Bacteria</taxon>
        <taxon>Pseudomonadati</taxon>
        <taxon>Bacteroidota</taxon>
        <taxon>Flavobacteriia</taxon>
        <taxon>Flavobacteriales</taxon>
        <taxon>Phaeocystidibacteraceae</taxon>
        <taxon>Phaeocystidibacter</taxon>
    </lineage>
</organism>
<feature type="signal peptide" evidence="1">
    <location>
        <begin position="1"/>
        <end position="22"/>
    </location>
</feature>
<dbReference type="SUPFAM" id="SSF56935">
    <property type="entry name" value="Porins"/>
    <property type="match status" value="1"/>
</dbReference>
<feature type="domain" description="Outer membrane protein beta-barrel" evidence="2">
    <location>
        <begin position="458"/>
        <end position="908"/>
    </location>
</feature>
<sequence length="927" mass="102689">MNSMKRLVFAAMAMVASQLAFGQSVAFTGRTIDSTGAALDMVSVAVLTASDSTVESFTFSNPDGTFQTDRIGVGEYILQLSFLGYGTHSEKIKVGENGTAANRGDIILSPEMNVLSEVVVNGQRIPVLINKDTVEYDASAFRVRADDNVEDLLKKLPGVDVDRDGTITAQGQKVEQVLVDGKEFFSGDPTVATRNIPADAVKSVQVYDRQTDEAKYTGVDDGERSKTINLELKEDRKNGYFGYAEGGGGVADNRVPFMAKGGIHRFTATTRLSVLANMNNVNDYGFSFGDYRDMAGASSGGRGGFMITMDGTETIPLSWGGPNDGQYFSGAAGVNLNWDPNKNHRFNSSYFFTHLDNFTNTIQNSEEFANDRTIYGYRESEDNSVLNNHAFSLSHRSDLDSMNRVEIKASGRYQAGFSNSSTYETRRLDTVGMLQISDRSAYSEDMNVSAQGSLNYIHKFKTKGRIMSITGGLTTSDKESDGIWNNYNQFPIEGTIDSLNQARKDNTSSMQYNASATYTEPIAKNHFLEGTVSMSTTDETLIRETRDANSGGLLVDYSPTFTLTEGNQTGRVAYRYTGSAHNIDVGVRAARYTQSAVEERFATTIPMREFVYALPYVNYNWSISTFSRVGANYSTSVDMPELTQLLTLLDITNPLVKYVGNPNLEPQVSHNMWMHYGRWNSFDGSGFFASISGGRTDNVISTDQTIDSNYVRIFRPENYSEPAYRVSADANYRFTIKQLGMSTRVRVNGGYNQSPNSLNGELNIQSGSNVGGQLSFRNTNQEFFGYSFGGELNYNWSFYSLQEQLNQEYLSHSYFANVEWTPNKRFGIETGVDLQTYTNASFADDQFVPVWNANVRYNLSKDGTAQFELTVFDILNQNRGINRYATLNSIVETQTNSLGRYVMLTFLYKFNSAGGSGGQNGPPPPHH</sequence>
<keyword evidence="1" id="KW-0732">Signal</keyword>
<dbReference type="GO" id="GO:0030246">
    <property type="term" value="F:carbohydrate binding"/>
    <property type="evidence" value="ECO:0007669"/>
    <property type="project" value="InterPro"/>
</dbReference>
<dbReference type="OrthoDB" id="1682379at2"/>
<dbReference type="AlphaFoldDB" id="A0A6L3ZIU7"/>
<evidence type="ECO:0000313" key="3">
    <source>
        <dbReference type="EMBL" id="KAB2817468.1"/>
    </source>
</evidence>
<dbReference type="InterPro" id="IPR013784">
    <property type="entry name" value="Carb-bd-like_fold"/>
</dbReference>
<feature type="chain" id="PRO_5027047477" evidence="1">
    <location>
        <begin position="23"/>
        <end position="927"/>
    </location>
</feature>
<dbReference type="Gene3D" id="2.170.130.10">
    <property type="entry name" value="TonB-dependent receptor, plug domain"/>
    <property type="match status" value="1"/>
</dbReference>
<accession>A0A6L3ZIU7</accession>
<dbReference type="Pfam" id="PF13620">
    <property type="entry name" value="CarboxypepD_reg"/>
    <property type="match status" value="1"/>
</dbReference>
<reference evidence="3 4" key="1">
    <citation type="submission" date="2019-10" db="EMBL/GenBank/DDBJ databases">
        <title>Genome sequence of Phaeocystidibacter marisrubri JCM30614 (type strain).</title>
        <authorList>
            <person name="Bowman J.P."/>
        </authorList>
    </citation>
    <scope>NUCLEOTIDE SEQUENCE [LARGE SCALE GENOMIC DNA]</scope>
    <source>
        <strain evidence="3 4">JCM 30614</strain>
    </source>
</reference>